<dbReference type="Gene3D" id="3.40.50.300">
    <property type="entry name" value="P-loop containing nucleotide triphosphate hydrolases"/>
    <property type="match status" value="2"/>
</dbReference>
<dbReference type="GO" id="GO:0004386">
    <property type="term" value="F:helicase activity"/>
    <property type="evidence" value="ECO:0007669"/>
    <property type="project" value="UniProtKB-KW"/>
</dbReference>
<evidence type="ECO:0000259" key="5">
    <source>
        <dbReference type="PROSITE" id="PS51194"/>
    </source>
</evidence>
<dbReference type="PANTHER" id="PTHR47962:SF5">
    <property type="entry name" value="ATP-DEPENDENT HELICASE LHR-RELATED"/>
    <property type="match status" value="1"/>
</dbReference>
<dbReference type="PROSITE" id="PS51194">
    <property type="entry name" value="HELICASE_CTER"/>
    <property type="match status" value="1"/>
</dbReference>
<reference evidence="6 7" key="1">
    <citation type="submission" date="2018-09" db="EMBL/GenBank/DDBJ databases">
        <title>Whole genome based analysis of evolution and adaptive divergence in Indian and Brazilian strains of Azospirillum brasilense.</title>
        <authorList>
            <person name="Singh C."/>
            <person name="Tripathi A.K."/>
        </authorList>
    </citation>
    <scope>NUCLEOTIDE SEQUENCE [LARGE SCALE GENOMIC DNA]</scope>
    <source>
        <strain evidence="6 7">MTCC4035</strain>
        <plasmid evidence="6 7">p1</plasmid>
    </source>
</reference>
<evidence type="ECO:0000259" key="4">
    <source>
        <dbReference type="PROSITE" id="PS51192"/>
    </source>
</evidence>
<dbReference type="EMBL" id="CP032322">
    <property type="protein sequence ID" value="QCN97437.1"/>
    <property type="molecule type" value="Genomic_DNA"/>
</dbReference>
<dbReference type="GO" id="GO:0003677">
    <property type="term" value="F:DNA binding"/>
    <property type="evidence" value="ECO:0007669"/>
    <property type="project" value="TreeGrafter"/>
</dbReference>
<feature type="region of interest" description="Disordered" evidence="3">
    <location>
        <begin position="244"/>
        <end position="263"/>
    </location>
</feature>
<keyword evidence="6" id="KW-0614">Plasmid</keyword>
<feature type="domain" description="Helicase ATP-binding" evidence="4">
    <location>
        <begin position="42"/>
        <end position="221"/>
    </location>
</feature>
<evidence type="ECO:0000256" key="2">
    <source>
        <dbReference type="ARBA" id="ARBA00022840"/>
    </source>
</evidence>
<keyword evidence="6" id="KW-0347">Helicase</keyword>
<evidence type="ECO:0000313" key="7">
    <source>
        <dbReference type="Proteomes" id="UP000298595"/>
    </source>
</evidence>
<dbReference type="SMART" id="SM00487">
    <property type="entry name" value="DEXDc"/>
    <property type="match status" value="1"/>
</dbReference>
<organism evidence="6 7">
    <name type="scientific">Azospirillum argentinense</name>
    <dbReference type="NCBI Taxonomy" id="2970906"/>
    <lineage>
        <taxon>Bacteria</taxon>
        <taxon>Pseudomonadati</taxon>
        <taxon>Pseudomonadota</taxon>
        <taxon>Alphaproteobacteria</taxon>
        <taxon>Rhodospirillales</taxon>
        <taxon>Azospirillaceae</taxon>
        <taxon>Azospirillum</taxon>
    </lineage>
</organism>
<evidence type="ECO:0000256" key="3">
    <source>
        <dbReference type="SAM" id="MobiDB-lite"/>
    </source>
</evidence>
<dbReference type="SUPFAM" id="SSF52540">
    <property type="entry name" value="P-loop containing nucleoside triphosphate hydrolases"/>
    <property type="match status" value="1"/>
</dbReference>
<dbReference type="InterPro" id="IPR011545">
    <property type="entry name" value="DEAD/DEAH_box_helicase_dom"/>
</dbReference>
<dbReference type="PROSITE" id="PS51192">
    <property type="entry name" value="HELICASE_ATP_BIND_1"/>
    <property type="match status" value="1"/>
</dbReference>
<dbReference type="InterPro" id="IPR052511">
    <property type="entry name" value="ATP-dep_Helicase"/>
</dbReference>
<dbReference type="InterPro" id="IPR027417">
    <property type="entry name" value="P-loop_NTPase"/>
</dbReference>
<dbReference type="Pfam" id="PF00270">
    <property type="entry name" value="DEAD"/>
    <property type="match status" value="1"/>
</dbReference>
<feature type="domain" description="Helicase C-terminal" evidence="5">
    <location>
        <begin position="273"/>
        <end position="426"/>
    </location>
</feature>
<keyword evidence="1" id="KW-0547">Nucleotide-binding</keyword>
<dbReference type="InterPro" id="IPR001650">
    <property type="entry name" value="Helicase_C-like"/>
</dbReference>
<dbReference type="PANTHER" id="PTHR47962">
    <property type="entry name" value="ATP-DEPENDENT HELICASE LHR-RELATED-RELATED"/>
    <property type="match status" value="1"/>
</dbReference>
<dbReference type="GO" id="GO:0005524">
    <property type="term" value="F:ATP binding"/>
    <property type="evidence" value="ECO:0007669"/>
    <property type="project" value="UniProtKB-KW"/>
</dbReference>
<geneLocation type="plasmid" evidence="6 7">
    <name>p1</name>
</geneLocation>
<dbReference type="InterPro" id="IPR014001">
    <property type="entry name" value="Helicase_ATP-bd"/>
</dbReference>
<dbReference type="AlphaFoldDB" id="A0A4D8PLS8"/>
<dbReference type="GO" id="GO:0016887">
    <property type="term" value="F:ATP hydrolysis activity"/>
    <property type="evidence" value="ECO:0007669"/>
    <property type="project" value="TreeGrafter"/>
</dbReference>
<dbReference type="SMART" id="SM00490">
    <property type="entry name" value="HELICc"/>
    <property type="match status" value="1"/>
</dbReference>
<evidence type="ECO:0000313" key="6">
    <source>
        <dbReference type="EMBL" id="QCN97437.1"/>
    </source>
</evidence>
<proteinExistence type="predicted"/>
<accession>A0A4D8PLS8</accession>
<evidence type="ECO:0000256" key="1">
    <source>
        <dbReference type="ARBA" id="ARBA00022741"/>
    </source>
</evidence>
<sequence length="761" mass="82146">MRTTSLLPSSSDPFDLLHPGIRRWVWQQGWSDLRPVQRAAIPPLVAGGQDVIVAAQTAGGKTEAAFLPLLSRIADEPAGGFRLLYISPLKALINDQFRRLDALCEALEMPVFRWHGDVSSAHKQKARQRPAGVLLITPESLEATFIRRGLEVPRLFGALDAVVIDELHAFIGSDRGRQLQSLLHRLEVSVGRRLTRVGLSATLGDMVLAAGFLRPGEAERVALVEDRAAEQGLRLQLRGYVRSSTVPKQNQAEPEPAGSEPSEDADLAVLWAMGEHLFRTLRGGRHLVFAGRRGTVEELSDLLRRICEREAVPNEFFPHHASLSREHREFVEARLREGPLPTTAVCTSTLELGIDIGDVSSVAQIGPPWSVTSLRQRLGRSGRRDGQSAVLRAYVAEAAMAPSLSPLDMLRCGLFQAAAMVQLLLNRWVEPPQPATVDLSTLAHQTLALIAERGGVQARFAWETLCRTGPFALVPPPQYAELLRALGSAATALIEQAADGTLLLGPAGERLVDHYDFYSVFLSSEEYRVIAAGTTLGTLPVVTPLAPGMTIIFSGRRWRVAAVADREKLIEVEPSSAGRPPPFGGGGGDLHDVVLGSMRDLYRSDAVPVFLDTTARDLLTEGRAAFVRLGLDCCGVVGDDSDVWLFPWVGTVKLGTLALALRARSLDASVRGIALEIPGASMEAVTSALQAMAAAPPPDPLELARATATRAVGKYDAHLSDALLLHSYASQRIDVAALPRIAAELLATADDDRLAKLSSDI</sequence>
<dbReference type="CDD" id="cd17922">
    <property type="entry name" value="DEXHc_LHR-like"/>
    <property type="match status" value="1"/>
</dbReference>
<dbReference type="Pfam" id="PF00271">
    <property type="entry name" value="Helicase_C"/>
    <property type="match status" value="1"/>
</dbReference>
<keyword evidence="6" id="KW-0378">Hydrolase</keyword>
<protein>
    <submittedName>
        <fullName evidence="6">DEAD/DEAH box helicase</fullName>
    </submittedName>
</protein>
<name>A0A4D8PLS8_9PROT</name>
<gene>
    <name evidence="6" type="ORF">D3093_19595</name>
</gene>
<dbReference type="Proteomes" id="UP000298595">
    <property type="component" value="Plasmid p1"/>
</dbReference>
<keyword evidence="2" id="KW-0067">ATP-binding</keyword>
<dbReference type="KEGG" id="aare:D3093_19595"/>